<name>S7NRW3_MYOBR</name>
<dbReference type="SUPFAM" id="SSF89009">
    <property type="entry name" value="GAT-like domain"/>
    <property type="match status" value="1"/>
</dbReference>
<evidence type="ECO:0000259" key="2">
    <source>
        <dbReference type="PROSITE" id="PS50942"/>
    </source>
</evidence>
<accession>S7NRW3</accession>
<dbReference type="GO" id="GO:0030136">
    <property type="term" value="C:clathrin-coated vesicle"/>
    <property type="evidence" value="ECO:0007669"/>
    <property type="project" value="InterPro"/>
</dbReference>
<keyword evidence="4" id="KW-1185">Reference proteome</keyword>
<gene>
    <name evidence="3" type="ORF">D623_10010964</name>
</gene>
<protein>
    <submittedName>
        <fullName evidence="3">Phosphatidylinositol-binding clathrin assembly protein</fullName>
    </submittedName>
</protein>
<dbReference type="Gene3D" id="3.40.140.10">
    <property type="entry name" value="Cytidine Deaminase, domain 2"/>
    <property type="match status" value="1"/>
</dbReference>
<dbReference type="GO" id="GO:0005546">
    <property type="term" value="F:phosphatidylinositol-4,5-bisphosphate binding"/>
    <property type="evidence" value="ECO:0007669"/>
    <property type="project" value="TreeGrafter"/>
</dbReference>
<dbReference type="SMART" id="SM00273">
    <property type="entry name" value="ENTH"/>
    <property type="match status" value="1"/>
</dbReference>
<dbReference type="GO" id="GO:0008021">
    <property type="term" value="C:synaptic vesicle"/>
    <property type="evidence" value="ECO:0007669"/>
    <property type="project" value="TreeGrafter"/>
</dbReference>
<feature type="domain" description="ENTH" evidence="2">
    <location>
        <begin position="155"/>
        <end position="288"/>
    </location>
</feature>
<dbReference type="Gene3D" id="1.20.58.150">
    <property type="entry name" value="ANTH domain"/>
    <property type="match status" value="1"/>
</dbReference>
<dbReference type="AlphaFoldDB" id="S7NRW3"/>
<dbReference type="GO" id="GO:0016185">
    <property type="term" value="P:synaptic vesicle budding from presynaptic endocytic zone membrane"/>
    <property type="evidence" value="ECO:0007669"/>
    <property type="project" value="TreeGrafter"/>
</dbReference>
<dbReference type="GO" id="GO:0005905">
    <property type="term" value="C:clathrin-coated pit"/>
    <property type="evidence" value="ECO:0007669"/>
    <property type="project" value="TreeGrafter"/>
</dbReference>
<dbReference type="Pfam" id="PF07651">
    <property type="entry name" value="ANTH"/>
    <property type="match status" value="1"/>
</dbReference>
<proteinExistence type="inferred from homology"/>
<dbReference type="SUPFAM" id="SSF48464">
    <property type="entry name" value="ENTH/VHS domain"/>
    <property type="match status" value="1"/>
</dbReference>
<evidence type="ECO:0000313" key="4">
    <source>
        <dbReference type="Proteomes" id="UP000052978"/>
    </source>
</evidence>
<comment type="similarity">
    <text evidence="1">Belongs to the PICALM/SNAP91 family.</text>
</comment>
<dbReference type="GO" id="GO:0005545">
    <property type="term" value="F:1-phosphatidylinositol binding"/>
    <property type="evidence" value="ECO:0007669"/>
    <property type="project" value="InterPro"/>
</dbReference>
<evidence type="ECO:0000256" key="1">
    <source>
        <dbReference type="ARBA" id="ARBA00008011"/>
    </source>
</evidence>
<dbReference type="Proteomes" id="UP000052978">
    <property type="component" value="Unassembled WGS sequence"/>
</dbReference>
<dbReference type="GO" id="GO:0000149">
    <property type="term" value="F:SNARE binding"/>
    <property type="evidence" value="ECO:0007669"/>
    <property type="project" value="TreeGrafter"/>
</dbReference>
<dbReference type="SMART" id="SM00232">
    <property type="entry name" value="JAB_MPN"/>
    <property type="match status" value="1"/>
</dbReference>
<dbReference type="Gene3D" id="1.25.40.90">
    <property type="match status" value="1"/>
</dbReference>
<dbReference type="PROSITE" id="PS50942">
    <property type="entry name" value="ENTH"/>
    <property type="match status" value="1"/>
</dbReference>
<dbReference type="GO" id="GO:0008237">
    <property type="term" value="F:metallopeptidase activity"/>
    <property type="evidence" value="ECO:0007669"/>
    <property type="project" value="InterPro"/>
</dbReference>
<dbReference type="Pfam" id="PF01398">
    <property type="entry name" value="JAB"/>
    <property type="match status" value="1"/>
</dbReference>
<reference evidence="3 4" key="1">
    <citation type="journal article" date="2013" name="Nat. Commun.">
        <title>Genome analysis reveals insights into physiology and longevity of the Brandt's bat Myotis brandtii.</title>
        <authorList>
            <person name="Seim I."/>
            <person name="Fang X."/>
            <person name="Xiong Z."/>
            <person name="Lobanov A.V."/>
            <person name="Huang Z."/>
            <person name="Ma S."/>
            <person name="Feng Y."/>
            <person name="Turanov A.A."/>
            <person name="Zhu Y."/>
            <person name="Lenz T.L."/>
            <person name="Gerashchenko M.V."/>
            <person name="Fan D."/>
            <person name="Hee Yim S."/>
            <person name="Yao X."/>
            <person name="Jordan D."/>
            <person name="Xiong Y."/>
            <person name="Ma Y."/>
            <person name="Lyapunov A.N."/>
            <person name="Chen G."/>
            <person name="Kulakova O.I."/>
            <person name="Sun Y."/>
            <person name="Lee S.G."/>
            <person name="Bronson R.T."/>
            <person name="Moskalev A.A."/>
            <person name="Sunyaev S.R."/>
            <person name="Zhang G."/>
            <person name="Krogh A."/>
            <person name="Wang J."/>
            <person name="Gladyshev V.N."/>
        </authorList>
    </citation>
    <scope>NUCLEOTIDE SEQUENCE [LARGE SCALE GENOMIC DNA]</scope>
</reference>
<dbReference type="InterPro" id="IPR045192">
    <property type="entry name" value="AP180-like"/>
</dbReference>
<dbReference type="PANTHER" id="PTHR22951">
    <property type="entry name" value="CLATHRIN ASSEMBLY PROTEIN"/>
    <property type="match status" value="1"/>
</dbReference>
<dbReference type="PANTHER" id="PTHR22951:SF11">
    <property type="entry name" value="ENTH DOMAIN-CONTAINING PROTEIN"/>
    <property type="match status" value="1"/>
</dbReference>
<evidence type="ECO:0000313" key="3">
    <source>
        <dbReference type="EMBL" id="EPQ19465.1"/>
    </source>
</evidence>
<organism evidence="3 4">
    <name type="scientific">Myotis brandtii</name>
    <name type="common">Brandt's bat</name>
    <dbReference type="NCBI Taxonomy" id="109478"/>
    <lineage>
        <taxon>Eukaryota</taxon>
        <taxon>Metazoa</taxon>
        <taxon>Chordata</taxon>
        <taxon>Craniata</taxon>
        <taxon>Vertebrata</taxon>
        <taxon>Euteleostomi</taxon>
        <taxon>Mammalia</taxon>
        <taxon>Eutheria</taxon>
        <taxon>Laurasiatheria</taxon>
        <taxon>Chiroptera</taxon>
        <taxon>Yangochiroptera</taxon>
        <taxon>Vespertilionidae</taxon>
        <taxon>Myotis</taxon>
    </lineage>
</organism>
<sequence>MAMQVVQAVQAVHLESDAFLVCLNHALSTEKEEVMGLCIGELNDDTRNDSKFTYTGTEMRTVAEKVDTVRIVHIHSVIILRRSDKRKDRVEISPEQLSAASTEAEISLLTGRVLYTCFQSIQAQKSSEYERIEIPIHIVPHVSIGKVCLESAVELPKILCQEEQDAYRRIHSLTHLDSVTKIHNGSDLTHYINASNMGVKRLADVLSQKAKSSSWVVVFKALVTVHHLMVHGNERFIRHLASRSSLFTLHSFLDNSVVEGYAMSTFIRRYSRFLNEKSLAYRLIGYDVTKTKRGLDGFMRNMNTKDLLNTLPVIQTQFDALLSFNANANDLTNRIIHAAFMLLFKDSLRLFAAYNEGILNVLDKFFHMTKRQCNESLDMYIKFLAGTTKFEQFLKVAEAPNSLLEALKQHLASLEEKNEVFPPYRSDMNCHQSSEVEFTERLNWQLNMDDYNYASDFWNPVSVSPILRMADALPTEPHQLGLDHELWKMFELRSPDSDQRWLSGKIGAMDYKSPSRVGKLAAMVGPERHR</sequence>
<dbReference type="EMBL" id="KE164688">
    <property type="protein sequence ID" value="EPQ19465.1"/>
    <property type="molecule type" value="Genomic_DNA"/>
</dbReference>
<dbReference type="InterPro" id="IPR011417">
    <property type="entry name" value="ANTH_dom"/>
</dbReference>
<dbReference type="InterPro" id="IPR000555">
    <property type="entry name" value="JAMM/MPN+_dom"/>
</dbReference>
<dbReference type="GO" id="GO:0098894">
    <property type="term" value="C:extrinsic component of presynaptic endocytic zone membrane"/>
    <property type="evidence" value="ECO:0007669"/>
    <property type="project" value="TreeGrafter"/>
</dbReference>
<dbReference type="GO" id="GO:0072583">
    <property type="term" value="P:clathrin-dependent endocytosis"/>
    <property type="evidence" value="ECO:0007669"/>
    <property type="project" value="InterPro"/>
</dbReference>
<dbReference type="GO" id="GO:0032050">
    <property type="term" value="F:clathrin heavy chain binding"/>
    <property type="evidence" value="ECO:0007669"/>
    <property type="project" value="TreeGrafter"/>
</dbReference>
<dbReference type="InterPro" id="IPR013809">
    <property type="entry name" value="ENTH"/>
</dbReference>
<dbReference type="InterPro" id="IPR008942">
    <property type="entry name" value="ENTH_VHS"/>
</dbReference>
<dbReference type="GO" id="GO:0048268">
    <property type="term" value="P:clathrin coat assembly"/>
    <property type="evidence" value="ECO:0007669"/>
    <property type="project" value="InterPro"/>
</dbReference>
<dbReference type="InterPro" id="IPR014712">
    <property type="entry name" value="ANTH_dom_sf"/>
</dbReference>